<accession>A0A0V0T1Z4</accession>
<reference evidence="1 2" key="1">
    <citation type="submission" date="2015-01" db="EMBL/GenBank/DDBJ databases">
        <title>Evolution of Trichinella species and genotypes.</title>
        <authorList>
            <person name="Korhonen P.K."/>
            <person name="Edoardo P."/>
            <person name="Giuseppe L.R."/>
            <person name="Gasser R.B."/>
        </authorList>
    </citation>
    <scope>NUCLEOTIDE SEQUENCE [LARGE SCALE GENOMIC DNA]</scope>
    <source>
        <strain evidence="1">ISS417</strain>
    </source>
</reference>
<dbReference type="EMBL" id="JYDJ01000963">
    <property type="protein sequence ID" value="KRX32998.1"/>
    <property type="molecule type" value="Genomic_DNA"/>
</dbReference>
<dbReference type="Proteomes" id="UP000055048">
    <property type="component" value="Unassembled WGS sequence"/>
</dbReference>
<comment type="caution">
    <text evidence="1">The sequence shown here is derived from an EMBL/GenBank/DDBJ whole genome shotgun (WGS) entry which is preliminary data.</text>
</comment>
<dbReference type="AlphaFoldDB" id="A0A0V0T1Z4"/>
<evidence type="ECO:0000313" key="1">
    <source>
        <dbReference type="EMBL" id="KRX32998.1"/>
    </source>
</evidence>
<organism evidence="1 2">
    <name type="scientific">Trichinella murrelli</name>
    <dbReference type="NCBI Taxonomy" id="144512"/>
    <lineage>
        <taxon>Eukaryota</taxon>
        <taxon>Metazoa</taxon>
        <taxon>Ecdysozoa</taxon>
        <taxon>Nematoda</taxon>
        <taxon>Enoplea</taxon>
        <taxon>Dorylaimia</taxon>
        <taxon>Trichinellida</taxon>
        <taxon>Trichinellidae</taxon>
        <taxon>Trichinella</taxon>
    </lineage>
</organism>
<sequence>MDHDTISHMEYQKASNKYRFSSNLQVHDTSEKFHCAVAGCAIWFHMLS</sequence>
<keyword evidence="2" id="KW-1185">Reference proteome</keyword>
<proteinExistence type="predicted"/>
<protein>
    <submittedName>
        <fullName evidence="1">Uncharacterized protein</fullName>
    </submittedName>
</protein>
<name>A0A0V0T1Z4_9BILA</name>
<evidence type="ECO:0000313" key="2">
    <source>
        <dbReference type="Proteomes" id="UP000055048"/>
    </source>
</evidence>
<gene>
    <name evidence="1" type="ORF">T05_9572</name>
</gene>